<evidence type="ECO:0000313" key="2">
    <source>
        <dbReference type="EMBL" id="QNP40873.1"/>
    </source>
</evidence>
<accession>A0A7H0FXV7</accession>
<feature type="coiled-coil region" evidence="1">
    <location>
        <begin position="139"/>
        <end position="169"/>
    </location>
</feature>
<dbReference type="AlphaFoldDB" id="A0A7H0FXV7"/>
<protein>
    <submittedName>
        <fullName evidence="2">Uncharacterized protein</fullName>
    </submittedName>
</protein>
<dbReference type="EMBL" id="CP060820">
    <property type="protein sequence ID" value="QNP40873.1"/>
    <property type="molecule type" value="Genomic_DNA"/>
</dbReference>
<name>A0A7H0FXV7_9GAMM</name>
<evidence type="ECO:0000313" key="3">
    <source>
        <dbReference type="Proteomes" id="UP000516018"/>
    </source>
</evidence>
<dbReference type="Proteomes" id="UP000516018">
    <property type="component" value="Chromosome"/>
</dbReference>
<evidence type="ECO:0000256" key="1">
    <source>
        <dbReference type="SAM" id="Coils"/>
    </source>
</evidence>
<dbReference type="RefSeq" id="WP_187712311.1">
    <property type="nucleotide sequence ID" value="NZ_CP060820.1"/>
</dbReference>
<sequence length="256" mass="28496">MSQSIMRRPEALLQTLAVLALLGGGLLVPRQALAVVPCTPPLCASEYTQLMNNIQLASQYAQQIQQFQKQIDQYRTQLEQYKQMFITGTPYKPTPSYRVNIDERFPERGINDKVAEFCGSAPKNNPVGVGQYANCVAKIQTENRRYNAMRELLKEVEANDKALEEARLERAGIDPEAQGALQANSNKMMSIQSKMQNDVQNGKYTIDAYNSMLVALNEETARLARGALNNENELLGTVVQGAALKLALKAARSRDR</sequence>
<dbReference type="KEGG" id="lsx:H8B22_01005"/>
<gene>
    <name evidence="2" type="ORF">H8B22_01005</name>
</gene>
<organism evidence="2 3">
    <name type="scientific">Agrilutibacter terrestris</name>
    <dbReference type="NCBI Taxonomy" id="2865112"/>
    <lineage>
        <taxon>Bacteria</taxon>
        <taxon>Pseudomonadati</taxon>
        <taxon>Pseudomonadota</taxon>
        <taxon>Gammaproteobacteria</taxon>
        <taxon>Lysobacterales</taxon>
        <taxon>Lysobacteraceae</taxon>
        <taxon>Agrilutibacter</taxon>
    </lineage>
</organism>
<keyword evidence="1" id="KW-0175">Coiled coil</keyword>
<reference evidence="2 3" key="1">
    <citation type="submission" date="2020-08" db="EMBL/GenBank/DDBJ databases">
        <title>Lysobacter sp. II4 sp. nov., isolated from soil.</title>
        <authorList>
            <person name="Woo C.Y."/>
            <person name="Kim J."/>
        </authorList>
    </citation>
    <scope>NUCLEOTIDE SEQUENCE [LARGE SCALE GENOMIC DNA]</scope>
    <source>
        <strain evidence="2 3">II4</strain>
    </source>
</reference>
<feature type="coiled-coil region" evidence="1">
    <location>
        <begin position="57"/>
        <end position="84"/>
    </location>
</feature>
<keyword evidence="3" id="KW-1185">Reference proteome</keyword>
<proteinExistence type="predicted"/>